<dbReference type="EC" id="2.7.13.3" evidence="3"/>
<feature type="domain" description="Histidine kinase" evidence="15">
    <location>
        <begin position="249"/>
        <end position="463"/>
    </location>
</feature>
<dbReference type="PROSITE" id="PS50885">
    <property type="entry name" value="HAMP"/>
    <property type="match status" value="1"/>
</dbReference>
<dbReference type="GO" id="GO:0005886">
    <property type="term" value="C:plasma membrane"/>
    <property type="evidence" value="ECO:0007669"/>
    <property type="project" value="UniProtKB-SubCell"/>
</dbReference>
<keyword evidence="5" id="KW-0597">Phosphoprotein</keyword>
<feature type="transmembrane region" description="Helical" evidence="14">
    <location>
        <begin position="12"/>
        <end position="32"/>
    </location>
</feature>
<evidence type="ECO:0000256" key="7">
    <source>
        <dbReference type="ARBA" id="ARBA00022692"/>
    </source>
</evidence>
<evidence type="ECO:0000256" key="5">
    <source>
        <dbReference type="ARBA" id="ARBA00022553"/>
    </source>
</evidence>
<dbReference type="Pfam" id="PF02518">
    <property type="entry name" value="HATPase_c"/>
    <property type="match status" value="1"/>
</dbReference>
<dbReference type="InterPro" id="IPR036097">
    <property type="entry name" value="HisK_dim/P_sf"/>
</dbReference>
<evidence type="ECO:0000259" key="16">
    <source>
        <dbReference type="PROSITE" id="PS50885"/>
    </source>
</evidence>
<comment type="catalytic activity">
    <reaction evidence="1">
        <text>ATP + protein L-histidine = ADP + protein N-phospho-L-histidine.</text>
        <dbReference type="EC" id="2.7.13.3"/>
    </reaction>
</comment>
<evidence type="ECO:0000256" key="11">
    <source>
        <dbReference type="ARBA" id="ARBA00022989"/>
    </source>
</evidence>
<feature type="domain" description="HAMP" evidence="16">
    <location>
        <begin position="188"/>
        <end position="241"/>
    </location>
</feature>
<evidence type="ECO:0000256" key="10">
    <source>
        <dbReference type="ARBA" id="ARBA00022840"/>
    </source>
</evidence>
<dbReference type="InterPro" id="IPR003661">
    <property type="entry name" value="HisK_dim/P_dom"/>
</dbReference>
<dbReference type="Gene3D" id="6.10.340.10">
    <property type="match status" value="1"/>
</dbReference>
<evidence type="ECO:0000256" key="12">
    <source>
        <dbReference type="ARBA" id="ARBA00023012"/>
    </source>
</evidence>
<dbReference type="CDD" id="cd00082">
    <property type="entry name" value="HisKA"/>
    <property type="match status" value="1"/>
</dbReference>
<keyword evidence="6 17" id="KW-0808">Transferase</keyword>
<dbReference type="AlphaFoldDB" id="A0A1J5SN61"/>
<comment type="caution">
    <text evidence="17">The sequence shown here is derived from an EMBL/GenBank/DDBJ whole genome shotgun (WGS) entry which is preliminary data.</text>
</comment>
<evidence type="ECO:0000256" key="13">
    <source>
        <dbReference type="ARBA" id="ARBA00023136"/>
    </source>
</evidence>
<dbReference type="PRINTS" id="PR00344">
    <property type="entry name" value="BCTRLSENSOR"/>
</dbReference>
<dbReference type="InterPro" id="IPR003594">
    <property type="entry name" value="HATPase_dom"/>
</dbReference>
<dbReference type="Pfam" id="PF00512">
    <property type="entry name" value="HisKA"/>
    <property type="match status" value="1"/>
</dbReference>
<dbReference type="InterPro" id="IPR005467">
    <property type="entry name" value="His_kinase_dom"/>
</dbReference>
<evidence type="ECO:0000256" key="1">
    <source>
        <dbReference type="ARBA" id="ARBA00000085"/>
    </source>
</evidence>
<evidence type="ECO:0000256" key="14">
    <source>
        <dbReference type="SAM" id="Phobius"/>
    </source>
</evidence>
<dbReference type="SUPFAM" id="SSF55874">
    <property type="entry name" value="ATPase domain of HSP90 chaperone/DNA topoisomerase II/histidine kinase"/>
    <property type="match status" value="1"/>
</dbReference>
<evidence type="ECO:0000256" key="2">
    <source>
        <dbReference type="ARBA" id="ARBA00004236"/>
    </source>
</evidence>
<evidence type="ECO:0000313" key="17">
    <source>
        <dbReference type="EMBL" id="OIR09930.1"/>
    </source>
</evidence>
<keyword evidence="13 14" id="KW-0472">Membrane</keyword>
<dbReference type="InterPro" id="IPR036890">
    <property type="entry name" value="HATPase_C_sf"/>
</dbReference>
<dbReference type="PANTHER" id="PTHR45436">
    <property type="entry name" value="SENSOR HISTIDINE KINASE YKOH"/>
    <property type="match status" value="1"/>
</dbReference>
<dbReference type="InterPro" id="IPR003660">
    <property type="entry name" value="HAMP_dom"/>
</dbReference>
<dbReference type="PROSITE" id="PS50109">
    <property type="entry name" value="HIS_KIN"/>
    <property type="match status" value="1"/>
</dbReference>
<dbReference type="SMART" id="SM00388">
    <property type="entry name" value="HisKA"/>
    <property type="match status" value="1"/>
</dbReference>
<dbReference type="InterPro" id="IPR004358">
    <property type="entry name" value="Sig_transdc_His_kin-like_C"/>
</dbReference>
<dbReference type="Gene3D" id="3.30.565.10">
    <property type="entry name" value="Histidine kinase-like ATPase, C-terminal domain"/>
    <property type="match status" value="1"/>
</dbReference>
<name>A0A1J5SN61_9ZZZZ</name>
<dbReference type="GO" id="GO:0000155">
    <property type="term" value="F:phosphorelay sensor kinase activity"/>
    <property type="evidence" value="ECO:0007669"/>
    <property type="project" value="InterPro"/>
</dbReference>
<dbReference type="SMART" id="SM00387">
    <property type="entry name" value="HATPase_c"/>
    <property type="match status" value="1"/>
</dbReference>
<reference evidence="17" key="1">
    <citation type="submission" date="2016-10" db="EMBL/GenBank/DDBJ databases">
        <title>Sequence of Gallionella enrichment culture.</title>
        <authorList>
            <person name="Poehlein A."/>
            <person name="Muehling M."/>
            <person name="Daniel R."/>
        </authorList>
    </citation>
    <scope>NUCLEOTIDE SEQUENCE</scope>
</reference>
<proteinExistence type="predicted"/>
<protein>
    <recommendedName>
        <fullName evidence="3">histidine kinase</fullName>
        <ecNumber evidence="3">2.7.13.3</ecNumber>
    </recommendedName>
</protein>
<evidence type="ECO:0000256" key="9">
    <source>
        <dbReference type="ARBA" id="ARBA00022777"/>
    </source>
</evidence>
<evidence type="ECO:0000256" key="6">
    <source>
        <dbReference type="ARBA" id="ARBA00022679"/>
    </source>
</evidence>
<keyword evidence="4" id="KW-1003">Cell membrane</keyword>
<keyword evidence="9 17" id="KW-0418">Kinase</keyword>
<keyword evidence="8" id="KW-0547">Nucleotide-binding</keyword>
<organism evidence="17">
    <name type="scientific">mine drainage metagenome</name>
    <dbReference type="NCBI Taxonomy" id="410659"/>
    <lineage>
        <taxon>unclassified sequences</taxon>
        <taxon>metagenomes</taxon>
        <taxon>ecological metagenomes</taxon>
    </lineage>
</organism>
<dbReference type="SUPFAM" id="SSF47384">
    <property type="entry name" value="Homodimeric domain of signal transducing histidine kinase"/>
    <property type="match status" value="1"/>
</dbReference>
<evidence type="ECO:0000256" key="3">
    <source>
        <dbReference type="ARBA" id="ARBA00012438"/>
    </source>
</evidence>
<dbReference type="FunFam" id="3.30.565.10:FF:000023">
    <property type="entry name" value="PAS domain-containing sensor histidine kinase"/>
    <property type="match status" value="1"/>
</dbReference>
<keyword evidence="10" id="KW-0067">ATP-binding</keyword>
<dbReference type="CDD" id="cd00075">
    <property type="entry name" value="HATPase"/>
    <property type="match status" value="1"/>
</dbReference>
<keyword evidence="7 14" id="KW-0812">Transmembrane</keyword>
<dbReference type="GO" id="GO:0005524">
    <property type="term" value="F:ATP binding"/>
    <property type="evidence" value="ECO:0007669"/>
    <property type="project" value="UniProtKB-KW"/>
</dbReference>
<sequence>MINRRSLTFRLVFWYCGLLMVLGGAFSAYVYIGFGHYLRETLRITLSARAEAAWDLVRQAGDNPAKLAQWVEQRFAPEAFERFMRISRDGQVIYVSGPLHGRLKEPAAIAKPWADDLGRLREVPLTAGGSMQIYSVAHDTADGHHVVIETGRTSDALDAASDSLEATLLVALPILLLLAAGGGYVLVRRAFAPLADMITAAEALTFNSPHNRLPLAATGDQVEELGHSLNRMLERLDHAYQHARRFSADAAHELRTPLTIMRGELELIALRDDVAADIQASVGNALDEGVRLGQIVESLLSLARLDSIGGKREHKRVDLRALTIETIDQMQLVAEAKAIALTCAEGVPLTVLGDRDRLKQVMVNLLDNAIKYTPAGGRVWVEMAAAGDKARVTVSDTGIGIAPEDQPLVFERFFRVAASRGESGAGLGLAIVKSICLAHGGSVTLDSGPGQGSRFRLELPLAG</sequence>
<keyword evidence="11 14" id="KW-1133">Transmembrane helix</keyword>
<dbReference type="PANTHER" id="PTHR45436:SF5">
    <property type="entry name" value="SENSOR HISTIDINE KINASE TRCS"/>
    <property type="match status" value="1"/>
</dbReference>
<keyword evidence="12" id="KW-0902">Two-component regulatory system</keyword>
<dbReference type="InterPro" id="IPR050428">
    <property type="entry name" value="TCS_sensor_his_kinase"/>
</dbReference>
<evidence type="ECO:0000256" key="4">
    <source>
        <dbReference type="ARBA" id="ARBA00022475"/>
    </source>
</evidence>
<evidence type="ECO:0000259" key="15">
    <source>
        <dbReference type="PROSITE" id="PS50109"/>
    </source>
</evidence>
<comment type="subcellular location">
    <subcellularLocation>
        <location evidence="2">Cell membrane</location>
    </subcellularLocation>
</comment>
<gene>
    <name evidence="17" type="primary">tcrY_1</name>
    <name evidence="17" type="ORF">GALL_78510</name>
</gene>
<accession>A0A1J5SN61</accession>
<evidence type="ECO:0000256" key="8">
    <source>
        <dbReference type="ARBA" id="ARBA00022741"/>
    </source>
</evidence>
<dbReference type="Gene3D" id="1.10.287.130">
    <property type="match status" value="1"/>
</dbReference>
<dbReference type="EMBL" id="MLJW01000024">
    <property type="protein sequence ID" value="OIR09930.1"/>
    <property type="molecule type" value="Genomic_DNA"/>
</dbReference>